<dbReference type="Pfam" id="PF03382">
    <property type="entry name" value="DUF285"/>
    <property type="match status" value="1"/>
</dbReference>
<organism evidence="3 4">
    <name type="scientific">Lactiplantibacillus plantarum subsp. plantarum</name>
    <dbReference type="NCBI Taxonomy" id="337330"/>
    <lineage>
        <taxon>Bacteria</taxon>
        <taxon>Bacillati</taxon>
        <taxon>Bacillota</taxon>
        <taxon>Bacilli</taxon>
        <taxon>Lactobacillales</taxon>
        <taxon>Lactobacillaceae</taxon>
        <taxon>Lactiplantibacillus</taxon>
    </lineage>
</organism>
<dbReference type="Gene3D" id="3.80.10.10">
    <property type="entry name" value="Ribonuclease Inhibitor"/>
    <property type="match status" value="1"/>
</dbReference>
<dbReference type="InterPro" id="IPR032675">
    <property type="entry name" value="LRR_dom_sf"/>
</dbReference>
<dbReference type="EMBL" id="NKCZ01000061">
    <property type="protein sequence ID" value="POD88779.1"/>
    <property type="molecule type" value="Genomic_DNA"/>
</dbReference>
<evidence type="ECO:0000313" key="3">
    <source>
        <dbReference type="EMBL" id="POD88779.1"/>
    </source>
</evidence>
<evidence type="ECO:0000313" key="4">
    <source>
        <dbReference type="Proteomes" id="UP000236990"/>
    </source>
</evidence>
<dbReference type="InterPro" id="IPR005046">
    <property type="entry name" value="DUF285"/>
</dbReference>
<gene>
    <name evidence="3" type="ORF">S101258_00493</name>
</gene>
<feature type="domain" description="MucBP" evidence="2">
    <location>
        <begin position="213"/>
        <end position="274"/>
    </location>
</feature>
<dbReference type="NCBIfam" id="TIGR02167">
    <property type="entry name" value="Liste_lipo_26"/>
    <property type="match status" value="4"/>
</dbReference>
<accession>A0A2S3U907</accession>
<dbReference type="Gene3D" id="3.10.20.320">
    <property type="entry name" value="Putative peptidoglycan bound protein (lpxtg motif)"/>
    <property type="match status" value="1"/>
</dbReference>
<reference evidence="3 4" key="1">
    <citation type="submission" date="2017-06" db="EMBL/GenBank/DDBJ databases">
        <title>Genome sequence of Lactobacillus plantarum subsp. plantarum strain SRCM101258.</title>
        <authorList>
            <person name="Cho S.H."/>
        </authorList>
    </citation>
    <scope>NUCLEOTIDE SEQUENCE [LARGE SCALE GENOMIC DNA]</scope>
    <source>
        <strain evidence="3 4">SRCM101258</strain>
    </source>
</reference>
<dbReference type="AlphaFoldDB" id="A0A2S3U907"/>
<evidence type="ECO:0000256" key="1">
    <source>
        <dbReference type="ARBA" id="ARBA00022737"/>
    </source>
</evidence>
<dbReference type="InterPro" id="IPR011889">
    <property type="entry name" value="Liste_lipo_26"/>
</dbReference>
<dbReference type="InterPro" id="IPR009459">
    <property type="entry name" value="MucBP_dom"/>
</dbReference>
<dbReference type="SUPFAM" id="SSF52058">
    <property type="entry name" value="L domain-like"/>
    <property type="match status" value="1"/>
</dbReference>
<protein>
    <submittedName>
        <fullName evidence="3">Internalin-J</fullName>
    </submittedName>
</protein>
<name>A0A2S3U907_LACPN</name>
<dbReference type="Proteomes" id="UP000236990">
    <property type="component" value="Unassembled WGS sequence"/>
</dbReference>
<sequence length="391" mass="42667">MAYTFSGCSKVTSISADSWDTSKVASLDHTFFRCTALTTAPVADWQTSQVTVLDDLFANDTALTSLNLTGTSWNTAKVTSIDKKCLMSCTGLETLNLSTWDTSKVKAMDNVFSSMSALTTLNLSSWNTAAATTYADVFTGDSKLQHLTLGTDFTFHDSTSMNLNTPSTTAPYTGEWQKGSSGDTYSAATLMTTYDGRTMAGTYNWAETKNGGTVTVEYVNGDGETIAESEPLYGTVGQSYETTAKSIDGYTLSSTPDNATGTYTEDAITVTYVYSGNLFFNSTPATLDFGSHPLSATTEIYSAAVPSDEPLQVQNNGNLNSTWTLTAELGYGWFLSERILAKSWTQRCTIKMDRRKRHSHRASRPQFIHKRRLVMRESIFQEPGRAIPACC</sequence>
<proteinExistence type="predicted"/>
<evidence type="ECO:0000259" key="2">
    <source>
        <dbReference type="Pfam" id="PF06458"/>
    </source>
</evidence>
<keyword evidence="1" id="KW-0677">Repeat</keyword>
<comment type="caution">
    <text evidence="3">The sequence shown here is derived from an EMBL/GenBank/DDBJ whole genome shotgun (WGS) entry which is preliminary data.</text>
</comment>
<dbReference type="Pfam" id="PF06458">
    <property type="entry name" value="MucBP"/>
    <property type="match status" value="1"/>
</dbReference>